<evidence type="ECO:0000313" key="1">
    <source>
        <dbReference type="EMBL" id="GBM91099.1"/>
    </source>
</evidence>
<comment type="caution">
    <text evidence="1">The sequence shown here is derived from an EMBL/GenBank/DDBJ whole genome shotgun (WGS) entry which is preliminary data.</text>
</comment>
<proteinExistence type="predicted"/>
<accession>A0A4Y2JNT2</accession>
<organism evidence="1 2">
    <name type="scientific">Araneus ventricosus</name>
    <name type="common">Orbweaver spider</name>
    <name type="synonym">Epeira ventricosa</name>
    <dbReference type="NCBI Taxonomy" id="182803"/>
    <lineage>
        <taxon>Eukaryota</taxon>
        <taxon>Metazoa</taxon>
        <taxon>Ecdysozoa</taxon>
        <taxon>Arthropoda</taxon>
        <taxon>Chelicerata</taxon>
        <taxon>Arachnida</taxon>
        <taxon>Araneae</taxon>
        <taxon>Araneomorphae</taxon>
        <taxon>Entelegynae</taxon>
        <taxon>Araneoidea</taxon>
        <taxon>Araneidae</taxon>
        <taxon>Araneus</taxon>
    </lineage>
</organism>
<protein>
    <submittedName>
        <fullName evidence="1">Uncharacterized protein</fullName>
    </submittedName>
</protein>
<dbReference type="AlphaFoldDB" id="A0A4Y2JNT2"/>
<evidence type="ECO:0000313" key="2">
    <source>
        <dbReference type="Proteomes" id="UP000499080"/>
    </source>
</evidence>
<sequence length="126" mass="13876">MGFERGLHYRGESNRLAGALLLTLHEKLFISSVECSAGLVSWASTFHCVAPTQPLPQGMDRLLEWCRSYLEMKISTVFQLDASSSNSADTFTFPAAYHLPVPEPTRTQEVPGAKLTCGALKQIFAK</sequence>
<name>A0A4Y2JNT2_ARAVE</name>
<keyword evidence="2" id="KW-1185">Reference proteome</keyword>
<dbReference type="EMBL" id="BGPR01003673">
    <property type="protein sequence ID" value="GBM91099.1"/>
    <property type="molecule type" value="Genomic_DNA"/>
</dbReference>
<gene>
    <name evidence="1" type="ORF">AVEN_105224_1</name>
</gene>
<dbReference type="Proteomes" id="UP000499080">
    <property type="component" value="Unassembled WGS sequence"/>
</dbReference>
<reference evidence="1 2" key="1">
    <citation type="journal article" date="2019" name="Sci. Rep.">
        <title>Orb-weaving spider Araneus ventricosus genome elucidates the spidroin gene catalogue.</title>
        <authorList>
            <person name="Kono N."/>
            <person name="Nakamura H."/>
            <person name="Ohtoshi R."/>
            <person name="Moran D.A.P."/>
            <person name="Shinohara A."/>
            <person name="Yoshida Y."/>
            <person name="Fujiwara M."/>
            <person name="Mori M."/>
            <person name="Tomita M."/>
            <person name="Arakawa K."/>
        </authorList>
    </citation>
    <scope>NUCLEOTIDE SEQUENCE [LARGE SCALE GENOMIC DNA]</scope>
</reference>